<gene>
    <name evidence="2" type="ORF">LCGC14_1091990</name>
</gene>
<feature type="transmembrane region" description="Helical" evidence="1">
    <location>
        <begin position="21"/>
        <end position="40"/>
    </location>
</feature>
<evidence type="ECO:0000256" key="1">
    <source>
        <dbReference type="SAM" id="Phobius"/>
    </source>
</evidence>
<protein>
    <submittedName>
        <fullName evidence="2">Uncharacterized protein</fullName>
    </submittedName>
</protein>
<organism evidence="2">
    <name type="scientific">marine sediment metagenome</name>
    <dbReference type="NCBI Taxonomy" id="412755"/>
    <lineage>
        <taxon>unclassified sequences</taxon>
        <taxon>metagenomes</taxon>
        <taxon>ecological metagenomes</taxon>
    </lineage>
</organism>
<dbReference type="EMBL" id="LAZR01004859">
    <property type="protein sequence ID" value="KKN04965.1"/>
    <property type="molecule type" value="Genomic_DNA"/>
</dbReference>
<proteinExistence type="predicted"/>
<keyword evidence="1" id="KW-0472">Membrane</keyword>
<sequence length="54" mass="5950">MGRVLQARENTKRIHGASMKLTLLCVAFIAAILIGAYVVSGMAEPVGEYWEVER</sequence>
<keyword evidence="1" id="KW-0812">Transmembrane</keyword>
<keyword evidence="1" id="KW-1133">Transmembrane helix</keyword>
<evidence type="ECO:0000313" key="2">
    <source>
        <dbReference type="EMBL" id="KKN04965.1"/>
    </source>
</evidence>
<comment type="caution">
    <text evidence="2">The sequence shown here is derived from an EMBL/GenBank/DDBJ whole genome shotgun (WGS) entry which is preliminary data.</text>
</comment>
<accession>A0A0F9MC47</accession>
<dbReference type="AlphaFoldDB" id="A0A0F9MC47"/>
<name>A0A0F9MC47_9ZZZZ</name>
<reference evidence="2" key="1">
    <citation type="journal article" date="2015" name="Nature">
        <title>Complex archaea that bridge the gap between prokaryotes and eukaryotes.</title>
        <authorList>
            <person name="Spang A."/>
            <person name="Saw J.H."/>
            <person name="Jorgensen S.L."/>
            <person name="Zaremba-Niedzwiedzka K."/>
            <person name="Martijn J."/>
            <person name="Lind A.E."/>
            <person name="van Eijk R."/>
            <person name="Schleper C."/>
            <person name="Guy L."/>
            <person name="Ettema T.J."/>
        </authorList>
    </citation>
    <scope>NUCLEOTIDE SEQUENCE</scope>
</reference>